<keyword evidence="1" id="KW-1133">Transmembrane helix</keyword>
<accession>A0A221MI96</accession>
<protein>
    <recommendedName>
        <fullName evidence="4">YesK-like protein</fullName>
    </recommendedName>
</protein>
<dbReference type="InterPro" id="IPR025434">
    <property type="entry name" value="YesK-like"/>
</dbReference>
<feature type="transmembrane region" description="Helical" evidence="1">
    <location>
        <begin position="44"/>
        <end position="68"/>
    </location>
</feature>
<keyword evidence="1" id="KW-0812">Transmembrane</keyword>
<evidence type="ECO:0008006" key="4">
    <source>
        <dbReference type="Google" id="ProtNLM"/>
    </source>
</evidence>
<dbReference type="Proteomes" id="UP000204391">
    <property type="component" value="Chromosome"/>
</dbReference>
<evidence type="ECO:0000256" key="1">
    <source>
        <dbReference type="SAM" id="Phobius"/>
    </source>
</evidence>
<keyword evidence="1" id="KW-0472">Membrane</keyword>
<evidence type="ECO:0000313" key="3">
    <source>
        <dbReference type="Proteomes" id="UP000204391"/>
    </source>
</evidence>
<dbReference type="KEGG" id="vne:CFK40_10550"/>
<reference evidence="2 3" key="1">
    <citation type="journal article" date="2003" name="Int. J. Syst. Evol. Microbiol.">
        <title>Virgibacillus carmonensis sp. nov., Virgibacillus necropolis sp. nov. and Virgibacillus picturae sp. nov., three novel species isolated from deteriorated mural paintings, transfer of the species of the genus salibacillus to Virgibacillus, as Virgibacillus marismortui comb. nov. and Virgibacillus salexigens comb. nov., and emended description of the genus Virgibacillus.</title>
        <authorList>
            <person name="Heyrman J."/>
            <person name="Logan N.A."/>
            <person name="Busse H.J."/>
            <person name="Balcaen A."/>
            <person name="Lebbe L."/>
            <person name="Rodriguez-Diaz M."/>
            <person name="Swings J."/>
            <person name="De Vos P."/>
        </authorList>
    </citation>
    <scope>NUCLEOTIDE SEQUENCE [LARGE SCALE GENOMIC DNA]</scope>
    <source>
        <strain evidence="2 3">LMG 19488</strain>
    </source>
</reference>
<organism evidence="2 3">
    <name type="scientific">Virgibacillus necropolis</name>
    <dbReference type="NCBI Taxonomy" id="163877"/>
    <lineage>
        <taxon>Bacteria</taxon>
        <taxon>Bacillati</taxon>
        <taxon>Bacillota</taxon>
        <taxon>Bacilli</taxon>
        <taxon>Bacillales</taxon>
        <taxon>Bacillaceae</taxon>
        <taxon>Virgibacillus</taxon>
    </lineage>
</organism>
<keyword evidence="3" id="KW-1185">Reference proteome</keyword>
<feature type="transmembrane region" description="Helical" evidence="1">
    <location>
        <begin position="18"/>
        <end position="38"/>
    </location>
</feature>
<sequence length="81" mass="9149">MIVIIFLSFISKRIEKRVLFPIAFTFISIVLFFISFIIGRWEGMGMGAVSISLFVASIIALIAIVLLYKIGPNSSKNHHQY</sequence>
<name>A0A221MI96_9BACI</name>
<dbReference type="AlphaFoldDB" id="A0A221MI96"/>
<proteinExistence type="predicted"/>
<gene>
    <name evidence="2" type="ORF">CFK40_10550</name>
</gene>
<dbReference type="EMBL" id="CP022437">
    <property type="protein sequence ID" value="ASN07364.1"/>
    <property type="molecule type" value="Genomic_DNA"/>
</dbReference>
<evidence type="ECO:0000313" key="2">
    <source>
        <dbReference type="EMBL" id="ASN07364.1"/>
    </source>
</evidence>
<dbReference type="Pfam" id="PF14150">
    <property type="entry name" value="YesK"/>
    <property type="match status" value="1"/>
</dbReference>